<dbReference type="Proteomes" id="UP001139534">
    <property type="component" value="Unassembled WGS sequence"/>
</dbReference>
<dbReference type="PANTHER" id="PTHR43649:SF12">
    <property type="entry name" value="DIACETYLCHITOBIOSE BINDING PROTEIN DASA"/>
    <property type="match status" value="1"/>
</dbReference>
<proteinExistence type="predicted"/>
<dbReference type="InterPro" id="IPR050490">
    <property type="entry name" value="Bact_solute-bd_prot1"/>
</dbReference>
<name>A0A9X1Y1Z5_9BACL</name>
<dbReference type="EMBL" id="JALPRK010000020">
    <property type="protein sequence ID" value="MCK8489103.1"/>
    <property type="molecule type" value="Genomic_DNA"/>
</dbReference>
<keyword evidence="2" id="KW-1185">Reference proteome</keyword>
<gene>
    <name evidence="1" type="ORF">M0651_18180</name>
</gene>
<dbReference type="Gene3D" id="3.40.190.10">
    <property type="entry name" value="Periplasmic binding protein-like II"/>
    <property type="match status" value="1"/>
</dbReference>
<dbReference type="InterPro" id="IPR006059">
    <property type="entry name" value="SBP"/>
</dbReference>
<dbReference type="CDD" id="cd13585">
    <property type="entry name" value="PBP2_TMBP_like"/>
    <property type="match status" value="1"/>
</dbReference>
<dbReference type="SUPFAM" id="SSF53850">
    <property type="entry name" value="Periplasmic binding protein-like II"/>
    <property type="match status" value="1"/>
</dbReference>
<comment type="caution">
    <text evidence="1">The sequence shown here is derived from an EMBL/GenBank/DDBJ whole genome shotgun (WGS) entry which is preliminary data.</text>
</comment>
<dbReference type="AlphaFoldDB" id="A0A9X1Y1Z5"/>
<evidence type="ECO:0000313" key="1">
    <source>
        <dbReference type="EMBL" id="MCK8489103.1"/>
    </source>
</evidence>
<organism evidence="1 2">
    <name type="scientific">Paenibacillus mellifer</name>
    <dbReference type="NCBI Taxonomy" id="2937794"/>
    <lineage>
        <taxon>Bacteria</taxon>
        <taxon>Bacillati</taxon>
        <taxon>Bacillota</taxon>
        <taxon>Bacilli</taxon>
        <taxon>Bacillales</taxon>
        <taxon>Paenibacillaceae</taxon>
        <taxon>Paenibacillus</taxon>
    </lineage>
</organism>
<dbReference type="PANTHER" id="PTHR43649">
    <property type="entry name" value="ARABINOSE-BINDING PROTEIN-RELATED"/>
    <property type="match status" value="1"/>
</dbReference>
<evidence type="ECO:0000313" key="2">
    <source>
        <dbReference type="Proteomes" id="UP001139534"/>
    </source>
</evidence>
<reference evidence="1" key="1">
    <citation type="submission" date="2022-04" db="EMBL/GenBank/DDBJ databases">
        <authorList>
            <person name="Seo M.-J."/>
        </authorList>
    </citation>
    <scope>NUCLEOTIDE SEQUENCE</scope>
    <source>
        <strain evidence="1">MBLB2552</strain>
    </source>
</reference>
<accession>A0A9X1Y1Z5</accession>
<protein>
    <submittedName>
        <fullName evidence="1">Sugar ABC transporter substrate-binding protein</fullName>
    </submittedName>
</protein>
<sequence length="464" mass="51147">MASVDPGNSSEEQVVLKIMDWSDSVKEIREEFNKRFMEKYPHIKIEYTQLTIDQFQNTILTAIKGGNAPDLFPIPSTVKLATAVNEGWFQPIDPYVEDDFKDHFVEGTFQNGITMFDNQIYSIPENPSIPSSLIFYNKKLLQEAGVDVTKQPLNYSEFREAAAKVTAAGKGKYYGIVEGGKQANRWLITVRDWASLAGAGLNGNSPISLADGKPTYNSEAVLGVYSLFQQLAEDGSFHPKTMSISAPEARALFGQGQAAFIVQGSWCIGVWNKENPELDYGVIAPPVPDTGIKGSIGIGPSGAWMGISADSKHPQEAALYLQELYLGDYYQQARVASGDSFSIVKGINEANINVPQLQEYYDIIQQYGKLIPDAAVRNPSATSVFEYYKDIQPDPGQLLAGTVAGAIKDYAQELDKYSKKVDMAWSSSIEAAQNAGNQVKAEDFIFPNWKPMENYTAENYAQLP</sequence>
<dbReference type="RefSeq" id="WP_248553147.1">
    <property type="nucleotide sequence ID" value="NZ_JALPRK010000020.1"/>
</dbReference>
<dbReference type="Pfam" id="PF01547">
    <property type="entry name" value="SBP_bac_1"/>
    <property type="match status" value="1"/>
</dbReference>